<evidence type="ECO:0000256" key="5">
    <source>
        <dbReference type="ARBA" id="ARBA00023136"/>
    </source>
</evidence>
<dbReference type="InterPro" id="IPR025857">
    <property type="entry name" value="MacB_PCD"/>
</dbReference>
<feature type="transmembrane region" description="Helical" evidence="7">
    <location>
        <begin position="297"/>
        <end position="318"/>
    </location>
</feature>
<evidence type="ECO:0000256" key="2">
    <source>
        <dbReference type="ARBA" id="ARBA00022475"/>
    </source>
</evidence>
<protein>
    <submittedName>
        <fullName evidence="10">ABC transporter permease</fullName>
    </submittedName>
</protein>
<dbReference type="InterPro" id="IPR050250">
    <property type="entry name" value="Macrolide_Exporter_MacB"/>
</dbReference>
<keyword evidence="5 7" id="KW-0472">Membrane</keyword>
<dbReference type="Proteomes" id="UP000245283">
    <property type="component" value="Unassembled WGS sequence"/>
</dbReference>
<comment type="caution">
    <text evidence="10">The sequence shown here is derived from an EMBL/GenBank/DDBJ whole genome shotgun (WGS) entry which is preliminary data.</text>
</comment>
<proteinExistence type="inferred from homology"/>
<feature type="transmembrane region" description="Helical" evidence="7">
    <location>
        <begin position="245"/>
        <end position="269"/>
    </location>
</feature>
<dbReference type="EMBL" id="QETB01000005">
    <property type="protein sequence ID" value="PWF25771.1"/>
    <property type="molecule type" value="Genomic_DNA"/>
</dbReference>
<keyword evidence="4 7" id="KW-1133">Transmembrane helix</keyword>
<dbReference type="GO" id="GO:0022857">
    <property type="term" value="F:transmembrane transporter activity"/>
    <property type="evidence" value="ECO:0007669"/>
    <property type="project" value="TreeGrafter"/>
</dbReference>
<dbReference type="InterPro" id="IPR003838">
    <property type="entry name" value="ABC3_permease_C"/>
</dbReference>
<evidence type="ECO:0000256" key="1">
    <source>
        <dbReference type="ARBA" id="ARBA00004651"/>
    </source>
</evidence>
<evidence type="ECO:0000256" key="3">
    <source>
        <dbReference type="ARBA" id="ARBA00022692"/>
    </source>
</evidence>
<evidence type="ECO:0000259" key="8">
    <source>
        <dbReference type="Pfam" id="PF02687"/>
    </source>
</evidence>
<keyword evidence="2" id="KW-1003">Cell membrane</keyword>
<organism evidence="10 11">
    <name type="scientific">Ancrocorticia populi</name>
    <dbReference type="NCBI Taxonomy" id="2175228"/>
    <lineage>
        <taxon>Bacteria</taxon>
        <taxon>Bacillati</taxon>
        <taxon>Actinomycetota</taxon>
        <taxon>Actinomycetes</taxon>
        <taxon>Actinomycetales</taxon>
        <taxon>Actinomycetaceae</taxon>
        <taxon>Ancrocorticia</taxon>
    </lineage>
</organism>
<dbReference type="PANTHER" id="PTHR30572">
    <property type="entry name" value="MEMBRANE COMPONENT OF TRANSPORTER-RELATED"/>
    <property type="match status" value="1"/>
</dbReference>
<evidence type="ECO:0000256" key="4">
    <source>
        <dbReference type="ARBA" id="ARBA00022989"/>
    </source>
</evidence>
<dbReference type="OrthoDB" id="9770036at2"/>
<evidence type="ECO:0000313" key="11">
    <source>
        <dbReference type="Proteomes" id="UP000245283"/>
    </source>
</evidence>
<dbReference type="PANTHER" id="PTHR30572:SF4">
    <property type="entry name" value="ABC TRANSPORTER PERMEASE YTRF"/>
    <property type="match status" value="1"/>
</dbReference>
<dbReference type="Pfam" id="PF02687">
    <property type="entry name" value="FtsX"/>
    <property type="match status" value="1"/>
</dbReference>
<feature type="transmembrane region" description="Helical" evidence="7">
    <location>
        <begin position="330"/>
        <end position="352"/>
    </location>
</feature>
<comment type="similarity">
    <text evidence="6">Belongs to the ABC-4 integral membrane protein family.</text>
</comment>
<dbReference type="GO" id="GO:0005886">
    <property type="term" value="C:plasma membrane"/>
    <property type="evidence" value="ECO:0007669"/>
    <property type="project" value="UniProtKB-SubCell"/>
</dbReference>
<dbReference type="AlphaFoldDB" id="A0A2V1K3X0"/>
<keyword evidence="11" id="KW-1185">Reference proteome</keyword>
<accession>A0A2V1K3X0</accession>
<keyword evidence="3 7" id="KW-0812">Transmembrane</keyword>
<evidence type="ECO:0000313" key="10">
    <source>
        <dbReference type="EMBL" id="PWF25771.1"/>
    </source>
</evidence>
<name>A0A2V1K3X0_9ACTO</name>
<evidence type="ECO:0000256" key="7">
    <source>
        <dbReference type="SAM" id="Phobius"/>
    </source>
</evidence>
<dbReference type="Pfam" id="PF12704">
    <property type="entry name" value="MacB_PCD"/>
    <property type="match status" value="1"/>
</dbReference>
<evidence type="ECO:0000259" key="9">
    <source>
        <dbReference type="Pfam" id="PF12704"/>
    </source>
</evidence>
<reference evidence="11" key="1">
    <citation type="submission" date="2018-05" db="EMBL/GenBank/DDBJ databases">
        <authorList>
            <person name="Li Y."/>
        </authorList>
    </citation>
    <scope>NUCLEOTIDE SEQUENCE [LARGE SCALE GENOMIC DNA]</scope>
    <source>
        <strain evidence="11">sk1b4</strain>
    </source>
</reference>
<feature type="domain" description="ABC3 transporter permease C-terminal" evidence="8">
    <location>
        <begin position="248"/>
        <end position="362"/>
    </location>
</feature>
<evidence type="ECO:0000256" key="6">
    <source>
        <dbReference type="ARBA" id="ARBA00038076"/>
    </source>
</evidence>
<gene>
    <name evidence="10" type="ORF">DD236_10055</name>
</gene>
<feature type="domain" description="MacB-like periplasmic core" evidence="9">
    <location>
        <begin position="18"/>
        <end position="217"/>
    </location>
</feature>
<comment type="subcellular location">
    <subcellularLocation>
        <location evidence="1">Cell membrane</location>
        <topology evidence="1">Multi-pass membrane protein</topology>
    </subcellularLocation>
</comment>
<sequence length="369" mass="39386">MYLRMITRSFFGRLSRVLIASLSIAVGAATLAGLGLIAYTVPAQMQKELRSYGANLIVVPSGSDSLTDDSLAEADAAVGENLGRAPYQYTNLVYNQQPISVMGTELDDAQKVRPYWEIDGKEPAETGEILVGEKVAETYRFKVGETVGLSEPTTDDGAAENLTVSGILHTGGAEDELIVMGFDTLSEFTGADAQYNLIEYSVNAKGEVLTQIADQLTDEDSGMEGEVVRRMTESESGIAQTLQTLIWIVSAIICVLTLISISATLNAVVSERSREIGLKKALGAVARDITREFIGESVLLGIIGGAVGSAVGIWMANFISMEAFAVKISISWWVIPLTLIFSVIIAVVGSLAPARRISRINPVDVLGGE</sequence>